<evidence type="ECO:0000256" key="3">
    <source>
        <dbReference type="ARBA" id="ARBA00022490"/>
    </source>
</evidence>
<evidence type="ECO:0000313" key="6">
    <source>
        <dbReference type="EMBL" id="CAF1265366.1"/>
    </source>
</evidence>
<dbReference type="InterPro" id="IPR015943">
    <property type="entry name" value="WD40/YVTN_repeat-like_dom_sf"/>
</dbReference>
<dbReference type="InterPro" id="IPR036322">
    <property type="entry name" value="WD40_repeat_dom_sf"/>
</dbReference>
<accession>A0A815B7F7</accession>
<dbReference type="AlphaFoldDB" id="A0A815B7F7"/>
<evidence type="ECO:0000256" key="2">
    <source>
        <dbReference type="ARBA" id="ARBA00009639"/>
    </source>
</evidence>
<dbReference type="EMBL" id="CAJNOL010003073">
    <property type="protein sequence ID" value="CAF1545008.1"/>
    <property type="molecule type" value="Genomic_DNA"/>
</dbReference>
<name>A0A815B7F7_9BILA</name>
<gene>
    <name evidence="7" type="ORF">JXQ802_LOCUS43215</name>
    <name evidence="6" type="ORF">PYM288_LOCUS28095</name>
</gene>
<dbReference type="Proteomes" id="UP000663870">
    <property type="component" value="Unassembled WGS sequence"/>
</dbReference>
<comment type="caution">
    <text evidence="6">The sequence shown here is derived from an EMBL/GenBank/DDBJ whole genome shotgun (WGS) entry which is preliminary data.</text>
</comment>
<comment type="similarity">
    <text evidence="2">Belongs to the WD repeat EDC4 family.</text>
</comment>
<dbReference type="InterPro" id="IPR045152">
    <property type="entry name" value="EDC4-like"/>
</dbReference>
<evidence type="ECO:0000256" key="5">
    <source>
        <dbReference type="ARBA" id="ARBA00022737"/>
    </source>
</evidence>
<proteinExistence type="inferred from homology"/>
<evidence type="ECO:0000313" key="9">
    <source>
        <dbReference type="Proteomes" id="UP000663870"/>
    </source>
</evidence>
<keyword evidence="4" id="KW-0853">WD repeat</keyword>
<dbReference type="GO" id="GO:0031087">
    <property type="term" value="P:deadenylation-independent decapping of nuclear-transcribed mRNA"/>
    <property type="evidence" value="ECO:0007669"/>
    <property type="project" value="InterPro"/>
</dbReference>
<comment type="subcellular location">
    <subcellularLocation>
        <location evidence="1">Cytoplasm</location>
        <location evidence="1">P-body</location>
    </subcellularLocation>
</comment>
<dbReference type="EMBL" id="CAJNOH010001991">
    <property type="protein sequence ID" value="CAF1265366.1"/>
    <property type="molecule type" value="Genomic_DNA"/>
</dbReference>
<dbReference type="SUPFAM" id="SSF50978">
    <property type="entry name" value="WD40 repeat-like"/>
    <property type="match status" value="1"/>
</dbReference>
<evidence type="ECO:0000313" key="7">
    <source>
        <dbReference type="EMBL" id="CAF1545008.1"/>
    </source>
</evidence>
<sequence length="366" mass="40814">MLNLNQIENGRLTYKDNSGNVTCVCFSPDGTALGTGTDKGEIKFFSINFDQPKTCRFHYSSIDSAFHLSSQLPILKASIDLTSHFLVPSDIHRNSMYVLTIYQDAENNRAYFSSINAFTSINSPSLSFAITAANQITREHSDLLSYGVKMYSIHTKVFQELLLVFKTNRFMMINPLCFEQDDLLEDFRFEPYISYLRNGDLSLSTTTTNNIEPTVGNLMTLPPYSIDDLLTPNSSLTNITGLPNGDTARSLLASHDVNKSTNRHSLPSTMNNTLPTNNPLHGLLFGNTTAFDAVTIQQQPQGSSNVTNSIFQSSFDLDDKEVAESMSHTTNYPLQFEALPNDEHDDVGTVFMPIKTNGDDEPVEYF</sequence>
<evidence type="ECO:0000313" key="8">
    <source>
        <dbReference type="Proteomes" id="UP000663854"/>
    </source>
</evidence>
<reference evidence="6" key="1">
    <citation type="submission" date="2021-02" db="EMBL/GenBank/DDBJ databases">
        <authorList>
            <person name="Nowell W R."/>
        </authorList>
    </citation>
    <scope>NUCLEOTIDE SEQUENCE</scope>
</reference>
<keyword evidence="5" id="KW-0677">Repeat</keyword>
<evidence type="ECO:0000256" key="4">
    <source>
        <dbReference type="ARBA" id="ARBA00022574"/>
    </source>
</evidence>
<organism evidence="6 8">
    <name type="scientific">Rotaria sordida</name>
    <dbReference type="NCBI Taxonomy" id="392033"/>
    <lineage>
        <taxon>Eukaryota</taxon>
        <taxon>Metazoa</taxon>
        <taxon>Spiralia</taxon>
        <taxon>Gnathifera</taxon>
        <taxon>Rotifera</taxon>
        <taxon>Eurotatoria</taxon>
        <taxon>Bdelloidea</taxon>
        <taxon>Philodinida</taxon>
        <taxon>Philodinidae</taxon>
        <taxon>Rotaria</taxon>
    </lineage>
</organism>
<protein>
    <submittedName>
        <fullName evidence="6">Uncharacterized protein</fullName>
    </submittedName>
</protein>
<dbReference type="PANTHER" id="PTHR15598:SF5">
    <property type="entry name" value="ENHANCER OF MRNA-DECAPPING PROTEIN 4"/>
    <property type="match status" value="1"/>
</dbReference>
<dbReference type="Proteomes" id="UP000663854">
    <property type="component" value="Unassembled WGS sequence"/>
</dbReference>
<evidence type="ECO:0000256" key="1">
    <source>
        <dbReference type="ARBA" id="ARBA00004201"/>
    </source>
</evidence>
<keyword evidence="9" id="KW-1185">Reference proteome</keyword>
<dbReference type="GO" id="GO:0000932">
    <property type="term" value="C:P-body"/>
    <property type="evidence" value="ECO:0007669"/>
    <property type="project" value="UniProtKB-SubCell"/>
</dbReference>
<dbReference type="Gene3D" id="2.130.10.10">
    <property type="entry name" value="YVTN repeat-like/Quinoprotein amine dehydrogenase"/>
    <property type="match status" value="1"/>
</dbReference>
<keyword evidence="3" id="KW-0963">Cytoplasm</keyword>
<dbReference type="PANTHER" id="PTHR15598">
    <property type="entry name" value="ENHANCER OF MRNA-DECAPPING PROTEIN 4"/>
    <property type="match status" value="1"/>
</dbReference>